<reference evidence="1 2" key="1">
    <citation type="journal article" date="2012" name="Genome Biol.">
        <title>Genome and low-iron response of an oceanic diatom adapted to chronic iron limitation.</title>
        <authorList>
            <person name="Lommer M."/>
            <person name="Specht M."/>
            <person name="Roy A.S."/>
            <person name="Kraemer L."/>
            <person name="Andreson R."/>
            <person name="Gutowska M.A."/>
            <person name="Wolf J."/>
            <person name="Bergner S.V."/>
            <person name="Schilhabel M.B."/>
            <person name="Klostermeier U.C."/>
            <person name="Beiko R.G."/>
            <person name="Rosenstiel P."/>
            <person name="Hippler M."/>
            <person name="Laroche J."/>
        </authorList>
    </citation>
    <scope>NUCLEOTIDE SEQUENCE [LARGE SCALE GENOMIC DNA]</scope>
    <source>
        <strain evidence="1 2">CCMP1005</strain>
    </source>
</reference>
<evidence type="ECO:0000313" key="1">
    <source>
        <dbReference type="EMBL" id="EJK48909.1"/>
    </source>
</evidence>
<proteinExistence type="predicted"/>
<evidence type="ECO:0000313" key="2">
    <source>
        <dbReference type="Proteomes" id="UP000266841"/>
    </source>
</evidence>
<dbReference type="EMBL" id="AGNL01045302">
    <property type="protein sequence ID" value="EJK48909.1"/>
    <property type="molecule type" value="Genomic_DNA"/>
</dbReference>
<keyword evidence="2" id="KW-1185">Reference proteome</keyword>
<dbReference type="Proteomes" id="UP000266841">
    <property type="component" value="Unassembled WGS sequence"/>
</dbReference>
<protein>
    <submittedName>
        <fullName evidence="1">Uncharacterized protein</fullName>
    </submittedName>
</protein>
<accession>K0R9J9</accession>
<gene>
    <name evidence="1" type="ORF">THAOC_32257</name>
</gene>
<name>K0R9J9_THAOC</name>
<comment type="caution">
    <text evidence="1">The sequence shown here is derived from an EMBL/GenBank/DDBJ whole genome shotgun (WGS) entry which is preliminary data.</text>
</comment>
<sequence length="391" mass="43520">QRRMLQEVYDLYEEGDSAAFNLAFKSLAGEASGEETSIETHRPQLVGFFDPAFLIEVLANLKTLDEILEDVFESNVILRPQQLLEPEMTETVTGRRLKDTDGAGDVPYHLPPVCTDECAPTDTSCLCERLANCTKTMTHYDLAVLLAGGYIQNDTSSDLTTSDINLFNVGDDAYTTFESILNASRDIDSQNSLQCYAFLDQFHQSCDPLFGTTCSNTNFETFQLSVNEVCEGVDTPVKLLTVPIGQVFDGYSSEDGFVTNTTTCGAKRVSFEVCQRFIKEFEALYDGRNKTQYPSPNHMHGVTELAFTEIYNETQYCEDFQVQQCKDQCYLMYLRDESAANCTAACSKSICADTVDDKYATCIKDECKEKYMLLPASEYASCPAGLGSPVQ</sequence>
<feature type="non-terminal residue" evidence="1">
    <location>
        <position position="1"/>
    </location>
</feature>
<organism evidence="1 2">
    <name type="scientific">Thalassiosira oceanica</name>
    <name type="common">Marine diatom</name>
    <dbReference type="NCBI Taxonomy" id="159749"/>
    <lineage>
        <taxon>Eukaryota</taxon>
        <taxon>Sar</taxon>
        <taxon>Stramenopiles</taxon>
        <taxon>Ochrophyta</taxon>
        <taxon>Bacillariophyta</taxon>
        <taxon>Coscinodiscophyceae</taxon>
        <taxon>Thalassiosirophycidae</taxon>
        <taxon>Thalassiosirales</taxon>
        <taxon>Thalassiosiraceae</taxon>
        <taxon>Thalassiosira</taxon>
    </lineage>
</organism>
<dbReference type="AlphaFoldDB" id="K0R9J9"/>